<proteinExistence type="predicted"/>
<protein>
    <recommendedName>
        <fullName evidence="3">DUF1440 domain-containing protein</fullName>
    </recommendedName>
</protein>
<evidence type="ECO:0000313" key="2">
    <source>
        <dbReference type="Proteomes" id="UP000265614"/>
    </source>
</evidence>
<organism evidence="1 2">
    <name type="scientific">Vallicoccus soli</name>
    <dbReference type="NCBI Taxonomy" id="2339232"/>
    <lineage>
        <taxon>Bacteria</taxon>
        <taxon>Bacillati</taxon>
        <taxon>Actinomycetota</taxon>
        <taxon>Actinomycetes</taxon>
        <taxon>Motilibacterales</taxon>
        <taxon>Vallicoccaceae</taxon>
        <taxon>Vallicoccus</taxon>
    </lineage>
</organism>
<name>A0A3A3Z4F3_9ACTN</name>
<dbReference type="OrthoDB" id="4569917at2"/>
<accession>A0A3A3Z4F3</accession>
<dbReference type="Proteomes" id="UP000265614">
    <property type="component" value="Unassembled WGS sequence"/>
</dbReference>
<dbReference type="EMBL" id="QZEZ01000001">
    <property type="protein sequence ID" value="RJK98312.1"/>
    <property type="molecule type" value="Genomic_DNA"/>
</dbReference>
<dbReference type="AlphaFoldDB" id="A0A3A3Z4F3"/>
<reference evidence="1 2" key="1">
    <citation type="submission" date="2018-09" db="EMBL/GenBank/DDBJ databases">
        <title>YIM 75000 draft genome.</title>
        <authorList>
            <person name="Tang S."/>
            <person name="Feng Y."/>
        </authorList>
    </citation>
    <scope>NUCLEOTIDE SEQUENCE [LARGE SCALE GENOMIC DNA]</scope>
    <source>
        <strain evidence="1 2">YIM 75000</strain>
    </source>
</reference>
<evidence type="ECO:0000313" key="1">
    <source>
        <dbReference type="EMBL" id="RJK98312.1"/>
    </source>
</evidence>
<keyword evidence="2" id="KW-1185">Reference proteome</keyword>
<gene>
    <name evidence="1" type="ORF">D5H78_00705</name>
</gene>
<sequence length="161" mass="16150">MDQDGPEHVVRALLVGAAAGAAGTTALDAVTYVDMALRGRPASSTPEQSVERLADRAHVRVPGEGEQQDARVSGLGPLLGIASGVGVGVLYGAVRDLGWRPSVLVGGLATAAAAMVGTNGPMAVLGVSDPRTWSASSWVSDVVPHLAYGLVTAATAAAAER</sequence>
<comment type="caution">
    <text evidence="1">The sequence shown here is derived from an EMBL/GenBank/DDBJ whole genome shotgun (WGS) entry which is preliminary data.</text>
</comment>
<evidence type="ECO:0008006" key="3">
    <source>
        <dbReference type="Google" id="ProtNLM"/>
    </source>
</evidence>